<evidence type="ECO:0000256" key="6">
    <source>
        <dbReference type="ARBA" id="ARBA00023136"/>
    </source>
</evidence>
<keyword evidence="6 7" id="KW-0472">Membrane</keyword>
<feature type="transmembrane region" description="Helical" evidence="7">
    <location>
        <begin position="136"/>
        <end position="154"/>
    </location>
</feature>
<comment type="caution">
    <text evidence="9">The sequence shown here is derived from an EMBL/GenBank/DDBJ whole genome shotgun (WGS) entry which is preliminary data.</text>
</comment>
<dbReference type="AlphaFoldDB" id="U4R5S5"/>
<dbReference type="GO" id="GO:0055085">
    <property type="term" value="P:transmembrane transport"/>
    <property type="evidence" value="ECO:0007669"/>
    <property type="project" value="InterPro"/>
</dbReference>
<keyword evidence="3" id="KW-1003">Cell membrane</keyword>
<comment type="subcellular location">
    <subcellularLocation>
        <location evidence="1 7">Cell membrane</location>
        <topology evidence="1 7">Multi-pass membrane protein</topology>
    </subcellularLocation>
</comment>
<feature type="domain" description="ABC transmembrane type-1" evidence="8">
    <location>
        <begin position="65"/>
        <end position="254"/>
    </location>
</feature>
<dbReference type="STRING" id="1330534.L323_01530"/>
<dbReference type="Proteomes" id="UP000016860">
    <property type="component" value="Unassembled WGS sequence"/>
</dbReference>
<sequence>MRTLSKTLLYILLGLLSLIFLIPIFYALYTSLLPLQYVDKIVPITKINLNNYITLFQKTEVVQWFFNTAIVTVLTVLGNVVLNTMAGYALAKFNFPGKKLIFMLVLASMMIPFQLIITPMYIMIAKLHLHNTLTGLIVPFMYNCLYIFMARQFFLTIPKEIEEAATIDGLNKAKTFFKIIVPLSGNIITTIVILNFTSTWNSYLVPATFISDKSKYLLVVGLRTVNDQFFTRPNLVMAGVILTTLPVLLLFLRYQKYFVQGIATTGIKG</sequence>
<reference evidence="9 10" key="1">
    <citation type="journal article" date="2013" name="Genome Announc.">
        <title>Draft Genome Sequence of the Cellulolytic Bacterium Clostridium papyrosolvens C7 (ATCC 700395).</title>
        <authorList>
            <person name="Zepeda V."/>
            <person name="Dassa B."/>
            <person name="Borovok I."/>
            <person name="Lamed R."/>
            <person name="Bayer E.A."/>
            <person name="Cate J.H."/>
        </authorList>
    </citation>
    <scope>NUCLEOTIDE SEQUENCE [LARGE SCALE GENOMIC DNA]</scope>
    <source>
        <strain evidence="9 10">C7</strain>
    </source>
</reference>
<dbReference type="SUPFAM" id="SSF161098">
    <property type="entry name" value="MetI-like"/>
    <property type="match status" value="1"/>
</dbReference>
<feature type="transmembrane region" description="Helical" evidence="7">
    <location>
        <begin position="175"/>
        <end position="196"/>
    </location>
</feature>
<dbReference type="InterPro" id="IPR035906">
    <property type="entry name" value="MetI-like_sf"/>
</dbReference>
<dbReference type="PANTHER" id="PTHR43744:SF12">
    <property type="entry name" value="ABC TRANSPORTER PERMEASE PROTEIN MG189-RELATED"/>
    <property type="match status" value="1"/>
</dbReference>
<dbReference type="Gene3D" id="1.10.3720.10">
    <property type="entry name" value="MetI-like"/>
    <property type="match status" value="1"/>
</dbReference>
<dbReference type="EMBL" id="ATAY01000009">
    <property type="protein sequence ID" value="EPR14051.1"/>
    <property type="molecule type" value="Genomic_DNA"/>
</dbReference>
<dbReference type="Pfam" id="PF00528">
    <property type="entry name" value="BPD_transp_1"/>
    <property type="match status" value="1"/>
</dbReference>
<dbReference type="InterPro" id="IPR000515">
    <property type="entry name" value="MetI-like"/>
</dbReference>
<organism evidence="9 10">
    <name type="scientific">Ruminiclostridium papyrosolvens C7</name>
    <dbReference type="NCBI Taxonomy" id="1330534"/>
    <lineage>
        <taxon>Bacteria</taxon>
        <taxon>Bacillati</taxon>
        <taxon>Bacillota</taxon>
        <taxon>Clostridia</taxon>
        <taxon>Eubacteriales</taxon>
        <taxon>Oscillospiraceae</taxon>
        <taxon>Ruminiclostridium</taxon>
    </lineage>
</organism>
<protein>
    <recommendedName>
        <fullName evidence="8">ABC transmembrane type-1 domain-containing protein</fullName>
    </recommendedName>
</protein>
<evidence type="ECO:0000313" key="10">
    <source>
        <dbReference type="Proteomes" id="UP000016860"/>
    </source>
</evidence>
<evidence type="ECO:0000256" key="1">
    <source>
        <dbReference type="ARBA" id="ARBA00004651"/>
    </source>
</evidence>
<accession>U4R5S5</accession>
<keyword evidence="4 7" id="KW-0812">Transmembrane</keyword>
<dbReference type="PROSITE" id="PS50928">
    <property type="entry name" value="ABC_TM1"/>
    <property type="match status" value="1"/>
</dbReference>
<dbReference type="GO" id="GO:0005886">
    <property type="term" value="C:plasma membrane"/>
    <property type="evidence" value="ECO:0007669"/>
    <property type="project" value="UniProtKB-SubCell"/>
</dbReference>
<proteinExistence type="inferred from homology"/>
<evidence type="ECO:0000259" key="8">
    <source>
        <dbReference type="PROSITE" id="PS50928"/>
    </source>
</evidence>
<evidence type="ECO:0000256" key="4">
    <source>
        <dbReference type="ARBA" id="ARBA00022692"/>
    </source>
</evidence>
<evidence type="ECO:0000256" key="7">
    <source>
        <dbReference type="RuleBase" id="RU363032"/>
    </source>
</evidence>
<evidence type="ECO:0000256" key="2">
    <source>
        <dbReference type="ARBA" id="ARBA00022448"/>
    </source>
</evidence>
<feature type="transmembrane region" description="Helical" evidence="7">
    <location>
        <begin position="7"/>
        <end position="29"/>
    </location>
</feature>
<dbReference type="PANTHER" id="PTHR43744">
    <property type="entry name" value="ABC TRANSPORTER PERMEASE PROTEIN MG189-RELATED-RELATED"/>
    <property type="match status" value="1"/>
</dbReference>
<evidence type="ECO:0000256" key="3">
    <source>
        <dbReference type="ARBA" id="ARBA00022475"/>
    </source>
</evidence>
<name>U4R5S5_9FIRM</name>
<dbReference type="OrthoDB" id="9787837at2"/>
<evidence type="ECO:0000313" key="9">
    <source>
        <dbReference type="EMBL" id="EPR14051.1"/>
    </source>
</evidence>
<keyword evidence="2 7" id="KW-0813">Transport</keyword>
<feature type="transmembrane region" description="Helical" evidence="7">
    <location>
        <begin position="235"/>
        <end position="252"/>
    </location>
</feature>
<evidence type="ECO:0000256" key="5">
    <source>
        <dbReference type="ARBA" id="ARBA00022989"/>
    </source>
</evidence>
<dbReference type="CDD" id="cd06261">
    <property type="entry name" value="TM_PBP2"/>
    <property type="match status" value="1"/>
</dbReference>
<feature type="transmembrane region" description="Helical" evidence="7">
    <location>
        <begin position="64"/>
        <end position="88"/>
    </location>
</feature>
<dbReference type="PATRIC" id="fig|1330534.3.peg.306"/>
<gene>
    <name evidence="9" type="ORF">L323_01530</name>
</gene>
<comment type="similarity">
    <text evidence="7">Belongs to the binding-protein-dependent transport system permease family.</text>
</comment>
<keyword evidence="5 7" id="KW-1133">Transmembrane helix</keyword>
<feature type="transmembrane region" description="Helical" evidence="7">
    <location>
        <begin position="100"/>
        <end position="124"/>
    </location>
</feature>